<keyword evidence="1" id="KW-0732">Signal</keyword>
<feature type="signal peptide" evidence="1">
    <location>
        <begin position="1"/>
        <end position="22"/>
    </location>
</feature>
<proteinExistence type="predicted"/>
<name>A0A1E1KQE3_9HELO</name>
<feature type="chain" id="PRO_5009446375" description="GPI anchored protein" evidence="1">
    <location>
        <begin position="23"/>
        <end position="179"/>
    </location>
</feature>
<evidence type="ECO:0000256" key="1">
    <source>
        <dbReference type="SAM" id="SignalP"/>
    </source>
</evidence>
<gene>
    <name evidence="2" type="ORF">RAG0_08325</name>
</gene>
<dbReference type="EMBL" id="FJUX01000044">
    <property type="protein sequence ID" value="CZT00225.1"/>
    <property type="molecule type" value="Genomic_DNA"/>
</dbReference>
<dbReference type="Proteomes" id="UP000178912">
    <property type="component" value="Unassembled WGS sequence"/>
</dbReference>
<organism evidence="2 3">
    <name type="scientific">Rhynchosporium agropyri</name>
    <dbReference type="NCBI Taxonomy" id="914238"/>
    <lineage>
        <taxon>Eukaryota</taxon>
        <taxon>Fungi</taxon>
        <taxon>Dikarya</taxon>
        <taxon>Ascomycota</taxon>
        <taxon>Pezizomycotina</taxon>
        <taxon>Leotiomycetes</taxon>
        <taxon>Helotiales</taxon>
        <taxon>Ploettnerulaceae</taxon>
        <taxon>Rhynchosporium</taxon>
    </lineage>
</organism>
<keyword evidence="3" id="KW-1185">Reference proteome</keyword>
<protein>
    <recommendedName>
        <fullName evidence="4">GPI anchored protein</fullName>
    </recommendedName>
</protein>
<sequence length="179" mass="17460">MKSFGFLSLPIVALSTLTLAHGTEDQLPTAISVYLPSSFEGIVGSTVVIVQGSDSTLSTTLLPSPTGPAASFTPPFLGSPLTETSVMLTSVTSTATDISIVPSASSTVTEVSVSPTVATSTTLSLISSTGVSSSTLTHTSASTSTVTTVSSSTAAGAAPTMGASLGGLVGFAAGVLAVL</sequence>
<accession>A0A1E1KQE3</accession>
<evidence type="ECO:0000313" key="2">
    <source>
        <dbReference type="EMBL" id="CZT00225.1"/>
    </source>
</evidence>
<reference evidence="3" key="1">
    <citation type="submission" date="2016-03" db="EMBL/GenBank/DDBJ databases">
        <authorList>
            <person name="Guldener U."/>
        </authorList>
    </citation>
    <scope>NUCLEOTIDE SEQUENCE [LARGE SCALE GENOMIC DNA]</scope>
    <source>
        <strain evidence="3">04CH-RAC-A.6.1</strain>
    </source>
</reference>
<evidence type="ECO:0000313" key="3">
    <source>
        <dbReference type="Proteomes" id="UP000178912"/>
    </source>
</evidence>
<dbReference type="AlphaFoldDB" id="A0A1E1KQE3"/>
<evidence type="ECO:0008006" key="4">
    <source>
        <dbReference type="Google" id="ProtNLM"/>
    </source>
</evidence>